<feature type="domain" description="ABC transporter" evidence="9">
    <location>
        <begin position="13"/>
        <end position="262"/>
    </location>
</feature>
<sequence length="541" mass="60028">MSAPNNPQNLIEVRDLSVEFVTGKQVQRVVHNVSFDIRHGETLALVGESGSGKSVTAHSILRLLPYPTASHPSGSIHFGDQDLLQLPENKLRNIRGNRVAMVFQEPMTALNPLHCIEKQISEILQLHKGLRGNAARERVLELLDMVGIPEPAKRLKAYPHELSGGQRQRVMIAMALANEPELLIADEPTTALDVTVQLKILELLKDLQARLGMALLLISHDLNLVRRIAQRVCVMQQGRIVEESDCATLFSNPQHPYTRELLDAEPSGEPAATTAGQSLLKVDDLKVWFPIKKGFLRHTVDHVKAVDGIDFNLLQGQTLGIVGESGSGKSTLGLAILRLIASQGSIRFKEQALDGISQHAVRPLRRQMQVVFQDPYGSLSPRMSVGQIIGEGLRIHRIGNEKEQQQAIIDALIEVDLDPHTRHRYPHEFSGGQRQRIAIARALVLKPELILLDEPTSALDRTVQKQVVELLRALQEKYNLTYLFISHDLAVVRALSHQLMVIKQGQVVEQGPAPEIFAAPQHIYTQQLLEAAFMAPHTAVD</sequence>
<dbReference type="AlphaFoldDB" id="A0A1H2F5Q2"/>
<organism evidence="10 11">
    <name type="scientific">Pseudomonas pohangensis</name>
    <dbReference type="NCBI Taxonomy" id="364197"/>
    <lineage>
        <taxon>Bacteria</taxon>
        <taxon>Pseudomonadati</taxon>
        <taxon>Pseudomonadota</taxon>
        <taxon>Gammaproteobacteria</taxon>
        <taxon>Pseudomonadales</taxon>
        <taxon>Pseudomonadaceae</taxon>
        <taxon>Pseudomonas</taxon>
    </lineage>
</organism>
<keyword evidence="11" id="KW-1185">Reference proteome</keyword>
<dbReference type="PANTHER" id="PTHR43776">
    <property type="entry name" value="TRANSPORT ATP-BINDING PROTEIN"/>
    <property type="match status" value="1"/>
</dbReference>
<evidence type="ECO:0000313" key="10">
    <source>
        <dbReference type="EMBL" id="SDU02691.1"/>
    </source>
</evidence>
<dbReference type="FunFam" id="3.40.50.300:FF:000016">
    <property type="entry name" value="Oligopeptide ABC transporter ATP-binding component"/>
    <property type="match status" value="2"/>
</dbReference>
<dbReference type="InterPro" id="IPR003593">
    <property type="entry name" value="AAA+_ATPase"/>
</dbReference>
<dbReference type="Pfam" id="PF00005">
    <property type="entry name" value="ABC_tran"/>
    <property type="match status" value="2"/>
</dbReference>
<dbReference type="SMART" id="SM00382">
    <property type="entry name" value="AAA"/>
    <property type="match status" value="2"/>
</dbReference>
<dbReference type="SUPFAM" id="SSF52540">
    <property type="entry name" value="P-loop containing nucleoside triphosphate hydrolases"/>
    <property type="match status" value="2"/>
</dbReference>
<evidence type="ECO:0000256" key="1">
    <source>
        <dbReference type="ARBA" id="ARBA00005417"/>
    </source>
</evidence>
<evidence type="ECO:0000259" key="9">
    <source>
        <dbReference type="PROSITE" id="PS50893"/>
    </source>
</evidence>
<evidence type="ECO:0000256" key="3">
    <source>
        <dbReference type="ARBA" id="ARBA00022741"/>
    </source>
</evidence>
<gene>
    <name evidence="10" type="ORF">SAMN05216296_1346</name>
</gene>
<dbReference type="InterPro" id="IPR017871">
    <property type="entry name" value="ABC_transporter-like_CS"/>
</dbReference>
<dbReference type="GO" id="GO:0005524">
    <property type="term" value="F:ATP binding"/>
    <property type="evidence" value="ECO:0007669"/>
    <property type="project" value="UniProtKB-KW"/>
</dbReference>
<dbReference type="EC" id="7.4.2.9" evidence="5"/>
<dbReference type="Pfam" id="PF08352">
    <property type="entry name" value="oligo_HPY"/>
    <property type="match status" value="2"/>
</dbReference>
<dbReference type="NCBIfam" id="NF007739">
    <property type="entry name" value="PRK10419.1"/>
    <property type="match status" value="2"/>
</dbReference>
<evidence type="ECO:0000256" key="7">
    <source>
        <dbReference type="ARBA" id="ARBA00058018"/>
    </source>
</evidence>
<comment type="similarity">
    <text evidence="1">Belongs to the ABC transporter superfamily.</text>
</comment>
<evidence type="ECO:0000256" key="2">
    <source>
        <dbReference type="ARBA" id="ARBA00022448"/>
    </source>
</evidence>
<comment type="subunit">
    <text evidence="8">The complex is composed of two ATP-binding proteins (DppD and DppF), two transmembrane proteins (DppB and DppC) and a solute-binding protein (DppA1-A5). Five orthologous SBPs (DppA1-A5) are present in P.aeruginosa, which increases the substrate specificity of the DppBCDF transporter.</text>
</comment>
<keyword evidence="4 10" id="KW-0067">ATP-binding</keyword>
<dbReference type="GO" id="GO:0015833">
    <property type="term" value="P:peptide transport"/>
    <property type="evidence" value="ECO:0007669"/>
    <property type="project" value="InterPro"/>
</dbReference>
<keyword evidence="3" id="KW-0547">Nucleotide-binding</keyword>
<dbReference type="RefSeq" id="WP_090193679.1">
    <property type="nucleotide sequence ID" value="NZ_LT629785.1"/>
</dbReference>
<dbReference type="InterPro" id="IPR013563">
    <property type="entry name" value="Oligopep_ABC_C"/>
</dbReference>
<dbReference type="NCBIfam" id="NF008453">
    <property type="entry name" value="PRK11308.1"/>
    <property type="match status" value="2"/>
</dbReference>
<dbReference type="CDD" id="cd03257">
    <property type="entry name" value="ABC_NikE_OppD_transporters"/>
    <property type="match status" value="2"/>
</dbReference>
<dbReference type="STRING" id="364197.SAMN05216296_1346"/>
<feature type="domain" description="ABC transporter" evidence="9">
    <location>
        <begin position="280"/>
        <end position="529"/>
    </location>
</feature>
<dbReference type="GO" id="GO:0016887">
    <property type="term" value="F:ATP hydrolysis activity"/>
    <property type="evidence" value="ECO:0007669"/>
    <property type="project" value="InterPro"/>
</dbReference>
<dbReference type="InterPro" id="IPR050319">
    <property type="entry name" value="ABC_transp_ATP-bind"/>
</dbReference>
<dbReference type="OrthoDB" id="9784450at2"/>
<dbReference type="PANTHER" id="PTHR43776:SF7">
    <property type="entry name" value="D,D-DIPEPTIDE TRANSPORT ATP-BINDING PROTEIN DDPF-RELATED"/>
    <property type="match status" value="1"/>
</dbReference>
<dbReference type="EMBL" id="LT629785">
    <property type="protein sequence ID" value="SDU02691.1"/>
    <property type="molecule type" value="Genomic_DNA"/>
</dbReference>
<dbReference type="GO" id="GO:0055085">
    <property type="term" value="P:transmembrane transport"/>
    <property type="evidence" value="ECO:0007669"/>
    <property type="project" value="UniProtKB-ARBA"/>
</dbReference>
<evidence type="ECO:0000313" key="11">
    <source>
        <dbReference type="Proteomes" id="UP000243232"/>
    </source>
</evidence>
<dbReference type="Proteomes" id="UP000243232">
    <property type="component" value="Chromosome I"/>
</dbReference>
<reference evidence="11" key="1">
    <citation type="submission" date="2016-10" db="EMBL/GenBank/DDBJ databases">
        <authorList>
            <person name="Varghese N."/>
            <person name="Submissions S."/>
        </authorList>
    </citation>
    <scope>NUCLEOTIDE SEQUENCE [LARGE SCALE GENOMIC DNA]</scope>
    <source>
        <strain evidence="11">DSM 17875</strain>
    </source>
</reference>
<protein>
    <recommendedName>
        <fullName evidence="5">ABC-type dipeptide transporter</fullName>
        <ecNumber evidence="5">7.4.2.9</ecNumber>
    </recommendedName>
</protein>
<comment type="catalytic activity">
    <reaction evidence="6">
        <text>a dipeptide(out) + ATP + H2O = a dipeptide(in) + ADP + phosphate + H(+)</text>
        <dbReference type="Rhea" id="RHEA:23120"/>
        <dbReference type="ChEBI" id="CHEBI:15377"/>
        <dbReference type="ChEBI" id="CHEBI:15378"/>
        <dbReference type="ChEBI" id="CHEBI:30616"/>
        <dbReference type="ChEBI" id="CHEBI:43474"/>
        <dbReference type="ChEBI" id="CHEBI:90799"/>
        <dbReference type="ChEBI" id="CHEBI:456216"/>
        <dbReference type="EC" id="7.4.2.9"/>
    </reaction>
</comment>
<dbReference type="InterPro" id="IPR003439">
    <property type="entry name" value="ABC_transporter-like_ATP-bd"/>
</dbReference>
<evidence type="ECO:0000256" key="6">
    <source>
        <dbReference type="ARBA" id="ARBA00047356"/>
    </source>
</evidence>
<evidence type="ECO:0000256" key="8">
    <source>
        <dbReference type="ARBA" id="ARBA00065473"/>
    </source>
</evidence>
<dbReference type="PROSITE" id="PS50893">
    <property type="entry name" value="ABC_TRANSPORTER_2"/>
    <property type="match status" value="2"/>
</dbReference>
<dbReference type="InterPro" id="IPR027417">
    <property type="entry name" value="P-loop_NTPase"/>
</dbReference>
<keyword evidence="2" id="KW-0813">Transport</keyword>
<dbReference type="Gene3D" id="3.40.50.300">
    <property type="entry name" value="P-loop containing nucleotide triphosphate hydrolases"/>
    <property type="match status" value="2"/>
</dbReference>
<comment type="function">
    <text evidence="7">Part of the ABC transporter DppABCDF involved in the uptake of various di/tripeptides. Is also involved in the uptake of phaseolotoxin, a toxic tripeptide inhibiting the enzyme ornithine carbamoyltransferase. Responsible for energy coupling to the transport system.</text>
</comment>
<dbReference type="PROSITE" id="PS00211">
    <property type="entry name" value="ABC_TRANSPORTER_1"/>
    <property type="match status" value="2"/>
</dbReference>
<evidence type="ECO:0000256" key="5">
    <source>
        <dbReference type="ARBA" id="ARBA00038852"/>
    </source>
</evidence>
<accession>A0A1H2F5Q2</accession>
<evidence type="ECO:0000256" key="4">
    <source>
        <dbReference type="ARBA" id="ARBA00022840"/>
    </source>
</evidence>
<name>A0A1H2F5Q2_9PSED</name>
<proteinExistence type="inferred from homology"/>